<reference evidence="2 3" key="1">
    <citation type="submission" date="2023-07" db="EMBL/GenBank/DDBJ databases">
        <title>Genomic Encyclopedia of Type Strains, Phase IV (KMG-IV): sequencing the most valuable type-strain genomes for metagenomic binning, comparative biology and taxonomic classification.</title>
        <authorList>
            <person name="Goeker M."/>
        </authorList>
    </citation>
    <scope>NUCLEOTIDE SEQUENCE [LARGE SCALE GENOMIC DNA]</scope>
    <source>
        <strain evidence="2 3">DSM 12751</strain>
    </source>
</reference>
<dbReference type="RefSeq" id="WP_307398384.1">
    <property type="nucleotide sequence ID" value="NZ_BAAADK010000038.1"/>
</dbReference>
<name>A0ABT9W669_9BACI</name>
<keyword evidence="3" id="KW-1185">Reference proteome</keyword>
<evidence type="ECO:0000256" key="1">
    <source>
        <dbReference type="SAM" id="SignalP"/>
    </source>
</evidence>
<feature type="signal peptide" evidence="1">
    <location>
        <begin position="1"/>
        <end position="23"/>
    </location>
</feature>
<dbReference type="Proteomes" id="UP001235840">
    <property type="component" value="Unassembled WGS sequence"/>
</dbReference>
<feature type="chain" id="PRO_5045845985" description="Cyclic lactone autoinducer peptide" evidence="1">
    <location>
        <begin position="24"/>
        <end position="44"/>
    </location>
</feature>
<evidence type="ECO:0008006" key="4">
    <source>
        <dbReference type="Google" id="ProtNLM"/>
    </source>
</evidence>
<evidence type="ECO:0000313" key="2">
    <source>
        <dbReference type="EMBL" id="MDQ0168559.1"/>
    </source>
</evidence>
<comment type="caution">
    <text evidence="2">The sequence shown here is derived from an EMBL/GenBank/DDBJ whole genome shotgun (WGS) entry which is preliminary data.</text>
</comment>
<sequence>MKKFLAGFFTLTLVLSLTTGALATEASSQVTSCPWWQICETYPD</sequence>
<proteinExistence type="predicted"/>
<gene>
    <name evidence="2" type="ORF">J2S11_004527</name>
</gene>
<evidence type="ECO:0000313" key="3">
    <source>
        <dbReference type="Proteomes" id="UP001235840"/>
    </source>
</evidence>
<dbReference type="EMBL" id="JAUSTY010000046">
    <property type="protein sequence ID" value="MDQ0168559.1"/>
    <property type="molecule type" value="Genomic_DNA"/>
</dbReference>
<protein>
    <recommendedName>
        <fullName evidence="4">Cyclic lactone autoinducer peptide</fullName>
    </recommendedName>
</protein>
<organism evidence="2 3">
    <name type="scientific">Caldalkalibacillus horti</name>
    <dbReference type="NCBI Taxonomy" id="77523"/>
    <lineage>
        <taxon>Bacteria</taxon>
        <taxon>Bacillati</taxon>
        <taxon>Bacillota</taxon>
        <taxon>Bacilli</taxon>
        <taxon>Bacillales</taxon>
        <taxon>Bacillaceae</taxon>
        <taxon>Caldalkalibacillus</taxon>
    </lineage>
</organism>
<accession>A0ABT9W669</accession>
<keyword evidence="1" id="KW-0732">Signal</keyword>